<evidence type="ECO:0000256" key="1">
    <source>
        <dbReference type="SAM" id="MobiDB-lite"/>
    </source>
</evidence>
<dbReference type="AlphaFoldDB" id="A0ABD3Q410"/>
<comment type="caution">
    <text evidence="2">The sequence shown here is derived from an EMBL/GenBank/DDBJ whole genome shotgun (WGS) entry which is preliminary data.</text>
</comment>
<evidence type="ECO:0000313" key="2">
    <source>
        <dbReference type="EMBL" id="KAL3794386.1"/>
    </source>
</evidence>
<keyword evidence="3" id="KW-1185">Reference proteome</keyword>
<reference evidence="2 3" key="1">
    <citation type="journal article" date="2020" name="G3 (Bethesda)">
        <title>Improved Reference Genome for Cyclotella cryptica CCMP332, a Model for Cell Wall Morphogenesis, Salinity Adaptation, and Lipid Production in Diatoms (Bacillariophyta).</title>
        <authorList>
            <person name="Roberts W.R."/>
            <person name="Downey K.M."/>
            <person name="Ruck E.C."/>
            <person name="Traller J.C."/>
            <person name="Alverson A.J."/>
        </authorList>
    </citation>
    <scope>NUCLEOTIDE SEQUENCE [LARGE SCALE GENOMIC DNA]</scope>
    <source>
        <strain evidence="2 3">CCMP332</strain>
    </source>
</reference>
<dbReference type="Proteomes" id="UP001516023">
    <property type="component" value="Unassembled WGS sequence"/>
</dbReference>
<dbReference type="EMBL" id="JABMIG020000081">
    <property type="protein sequence ID" value="KAL3794386.1"/>
    <property type="molecule type" value="Genomic_DNA"/>
</dbReference>
<feature type="region of interest" description="Disordered" evidence="1">
    <location>
        <begin position="1"/>
        <end position="26"/>
    </location>
</feature>
<accession>A0ABD3Q410</accession>
<protein>
    <submittedName>
        <fullName evidence="2">Uncharacterized protein</fullName>
    </submittedName>
</protein>
<organism evidence="2 3">
    <name type="scientific">Cyclotella cryptica</name>
    <dbReference type="NCBI Taxonomy" id="29204"/>
    <lineage>
        <taxon>Eukaryota</taxon>
        <taxon>Sar</taxon>
        <taxon>Stramenopiles</taxon>
        <taxon>Ochrophyta</taxon>
        <taxon>Bacillariophyta</taxon>
        <taxon>Coscinodiscophyceae</taxon>
        <taxon>Thalassiosirophycidae</taxon>
        <taxon>Stephanodiscales</taxon>
        <taxon>Stephanodiscaceae</taxon>
        <taxon>Cyclotella</taxon>
    </lineage>
</organism>
<gene>
    <name evidence="2" type="ORF">HJC23_012923</name>
</gene>
<name>A0ABD3Q410_9STRA</name>
<evidence type="ECO:0000313" key="3">
    <source>
        <dbReference type="Proteomes" id="UP001516023"/>
    </source>
</evidence>
<proteinExistence type="predicted"/>
<sequence length="82" mass="8945">MKGQCIATPASSPIEQPLPNPPMKEASSLSVGDLFSSVISKVDETRQTLFSMTTNSTLGDAHSALIRDFNTSNKVWNFSLWN</sequence>